<proteinExistence type="inferred from homology"/>
<feature type="domain" description="DUF5614" evidence="3">
    <location>
        <begin position="24"/>
        <end position="211"/>
    </location>
</feature>
<dbReference type="Pfam" id="PF18474">
    <property type="entry name" value="DUF5614"/>
    <property type="match status" value="1"/>
</dbReference>
<accession>A0A0D8XG45</accession>
<evidence type="ECO:0000313" key="4">
    <source>
        <dbReference type="EMBL" id="KJH42694.1"/>
    </source>
</evidence>
<dbReference type="Proteomes" id="UP000053766">
    <property type="component" value="Unassembled WGS sequence"/>
</dbReference>
<feature type="domain" description="DUF1308" evidence="2">
    <location>
        <begin position="232"/>
        <end position="345"/>
    </location>
</feature>
<dbReference type="OrthoDB" id="441890at2759"/>
<organism evidence="4 5">
    <name type="scientific">Dictyocaulus viviparus</name>
    <name type="common">Bovine lungworm</name>
    <dbReference type="NCBI Taxonomy" id="29172"/>
    <lineage>
        <taxon>Eukaryota</taxon>
        <taxon>Metazoa</taxon>
        <taxon>Ecdysozoa</taxon>
        <taxon>Nematoda</taxon>
        <taxon>Chromadorea</taxon>
        <taxon>Rhabditida</taxon>
        <taxon>Rhabditina</taxon>
        <taxon>Rhabditomorpha</taxon>
        <taxon>Strongyloidea</taxon>
        <taxon>Metastrongylidae</taxon>
        <taxon>Dictyocaulus</taxon>
    </lineage>
</organism>
<evidence type="ECO:0000256" key="1">
    <source>
        <dbReference type="ARBA" id="ARBA00006588"/>
    </source>
</evidence>
<evidence type="ECO:0000259" key="2">
    <source>
        <dbReference type="Pfam" id="PF07000"/>
    </source>
</evidence>
<dbReference type="EMBL" id="KN716637">
    <property type="protein sequence ID" value="KJH42694.1"/>
    <property type="molecule type" value="Genomic_DNA"/>
</dbReference>
<evidence type="ECO:0000313" key="5">
    <source>
        <dbReference type="Proteomes" id="UP000053766"/>
    </source>
</evidence>
<sequence>MAADEDLVGLLVGRLDAARNLELQLHDTRFASVQGVGKLRNRLASELRFLEGIKSGKTRLEKKYIETSNVTHFENIVSSLQRFHDVQAVFHTFSIVDPITDTVLKHTVDIVAKKGDQWIKVISRSAKGICMDWLTGCSRNVFEQAETYLSMAALFQKNFCPPEVVFEFVAGVPDAMAAKLRSHGVFVMGEEIPIESITKVPEEFLEMLMEDVKECDDRVVSNCTSPSQAPPVNLDVSAVFVLISNLTHERGTDHRFGSTLLTQQAEMEKRNPARKQLLSQIEGREWIICRTAYDSVRDILSTVGGDSEKKRMEELFQKVRIVDDAISEKTSKLKHSDRINQRSLGVSFDVILHESRALSEQKELPLNHMK</sequence>
<protein>
    <recommendedName>
        <fullName evidence="6">DUF1308 domain-containing protein</fullName>
    </recommendedName>
</protein>
<comment type="similarity">
    <text evidence="1">Belongs to the UPF0415 family.</text>
</comment>
<keyword evidence="5" id="KW-1185">Reference proteome</keyword>
<dbReference type="PANTHER" id="PTHR13379:SF0">
    <property type="entry name" value="UPF0415 PROTEIN C7ORF25"/>
    <property type="match status" value="1"/>
</dbReference>
<evidence type="ECO:0008006" key="6">
    <source>
        <dbReference type="Google" id="ProtNLM"/>
    </source>
</evidence>
<dbReference type="PANTHER" id="PTHR13379">
    <property type="entry name" value="UNCHARACTERIZED DUF1308"/>
    <property type="match status" value="1"/>
</dbReference>
<gene>
    <name evidence="4" type="ORF">DICVIV_11306</name>
</gene>
<reference evidence="5" key="2">
    <citation type="journal article" date="2016" name="Sci. Rep.">
        <title>Dictyocaulus viviparus genome, variome and transcriptome elucidate lungworm biology and support future intervention.</title>
        <authorList>
            <person name="McNulty S.N."/>
            <person name="Strube C."/>
            <person name="Rosa B.A."/>
            <person name="Martin J.C."/>
            <person name="Tyagi R."/>
            <person name="Choi Y.J."/>
            <person name="Wang Q."/>
            <person name="Hallsworth Pepin K."/>
            <person name="Zhang X."/>
            <person name="Ozersky P."/>
            <person name="Wilson R.K."/>
            <person name="Sternberg P.W."/>
            <person name="Gasser R.B."/>
            <person name="Mitreva M."/>
        </authorList>
    </citation>
    <scope>NUCLEOTIDE SEQUENCE [LARGE SCALE GENOMIC DNA]</scope>
    <source>
        <strain evidence="5">HannoverDv2000</strain>
    </source>
</reference>
<dbReference type="AlphaFoldDB" id="A0A0D8XG45"/>
<reference evidence="4 5" key="1">
    <citation type="submission" date="2013-11" db="EMBL/GenBank/DDBJ databases">
        <title>Draft genome of the bovine lungworm Dictyocaulus viviparus.</title>
        <authorList>
            <person name="Mitreva M."/>
        </authorList>
    </citation>
    <scope>NUCLEOTIDE SEQUENCE [LARGE SCALE GENOMIC DNA]</scope>
    <source>
        <strain evidence="4 5">HannoverDv2000</strain>
    </source>
</reference>
<evidence type="ECO:0000259" key="3">
    <source>
        <dbReference type="Pfam" id="PF18474"/>
    </source>
</evidence>
<name>A0A0D8XG45_DICVI</name>
<dbReference type="InterPro" id="IPR010733">
    <property type="entry name" value="DUF1308"/>
</dbReference>
<dbReference type="Pfam" id="PF07000">
    <property type="entry name" value="DUF1308"/>
    <property type="match status" value="1"/>
</dbReference>
<dbReference type="InterPro" id="IPR041076">
    <property type="entry name" value="DUF5614"/>
</dbReference>